<feature type="domain" description="UBA" evidence="6">
    <location>
        <begin position="34"/>
        <end position="75"/>
    </location>
</feature>
<dbReference type="SUPFAM" id="SSF46934">
    <property type="entry name" value="UBA-like"/>
    <property type="match status" value="1"/>
</dbReference>
<evidence type="ECO:0000259" key="6">
    <source>
        <dbReference type="PROSITE" id="PS50030"/>
    </source>
</evidence>
<protein>
    <recommendedName>
        <fullName evidence="9">Serine/threonine protein kinase</fullName>
    </recommendedName>
</protein>
<feature type="region of interest" description="Disordered" evidence="4">
    <location>
        <begin position="1166"/>
        <end position="1211"/>
    </location>
</feature>
<feature type="repeat" description="ANK" evidence="3">
    <location>
        <begin position="694"/>
        <end position="726"/>
    </location>
</feature>
<dbReference type="InterPro" id="IPR002110">
    <property type="entry name" value="Ankyrin_rpt"/>
</dbReference>
<dbReference type="PANTHER" id="PTHR24198:SF165">
    <property type="entry name" value="ANKYRIN REPEAT-CONTAINING PROTEIN-RELATED"/>
    <property type="match status" value="1"/>
</dbReference>
<dbReference type="Pfam" id="PF00069">
    <property type="entry name" value="Pkinase"/>
    <property type="match status" value="1"/>
</dbReference>
<dbReference type="STRING" id="569365.A0A0D2A5C2"/>
<evidence type="ECO:0008006" key="9">
    <source>
        <dbReference type="Google" id="ProtNLM"/>
    </source>
</evidence>
<dbReference type="PRINTS" id="PR01415">
    <property type="entry name" value="ANKYRIN"/>
</dbReference>
<evidence type="ECO:0000256" key="3">
    <source>
        <dbReference type="PROSITE-ProRule" id="PRU00023"/>
    </source>
</evidence>
<dbReference type="InterPro" id="IPR009060">
    <property type="entry name" value="UBA-like_sf"/>
</dbReference>
<evidence type="ECO:0000256" key="2">
    <source>
        <dbReference type="ARBA" id="ARBA00023043"/>
    </source>
</evidence>
<evidence type="ECO:0000313" key="8">
    <source>
        <dbReference type="Proteomes" id="UP000054466"/>
    </source>
</evidence>
<feature type="repeat" description="ANK" evidence="3">
    <location>
        <begin position="998"/>
        <end position="1030"/>
    </location>
</feature>
<reference evidence="7 8" key="1">
    <citation type="submission" date="2015-01" db="EMBL/GenBank/DDBJ databases">
        <title>The Genome Sequence of Cladophialophora immunda CBS83496.</title>
        <authorList>
            <consortium name="The Broad Institute Genomics Platform"/>
            <person name="Cuomo C."/>
            <person name="de Hoog S."/>
            <person name="Gorbushina A."/>
            <person name="Stielow B."/>
            <person name="Teixiera M."/>
            <person name="Abouelleil A."/>
            <person name="Chapman S.B."/>
            <person name="Priest M."/>
            <person name="Young S.K."/>
            <person name="Wortman J."/>
            <person name="Nusbaum C."/>
            <person name="Birren B."/>
        </authorList>
    </citation>
    <scope>NUCLEOTIDE SEQUENCE [LARGE SCALE GENOMIC DNA]</scope>
    <source>
        <strain evidence="7 8">CBS 83496</strain>
    </source>
</reference>
<proteinExistence type="predicted"/>
<dbReference type="GO" id="GO:0005524">
    <property type="term" value="F:ATP binding"/>
    <property type="evidence" value="ECO:0007669"/>
    <property type="project" value="InterPro"/>
</dbReference>
<dbReference type="InterPro" id="IPR000719">
    <property type="entry name" value="Prot_kinase_dom"/>
</dbReference>
<feature type="repeat" description="ANK" evidence="3">
    <location>
        <begin position="1031"/>
        <end position="1063"/>
    </location>
</feature>
<dbReference type="Pfam" id="PF12796">
    <property type="entry name" value="Ank_2"/>
    <property type="match status" value="3"/>
</dbReference>
<dbReference type="Proteomes" id="UP000054466">
    <property type="component" value="Unassembled WGS sequence"/>
</dbReference>
<feature type="compositionally biased region" description="Polar residues" evidence="4">
    <location>
        <begin position="1201"/>
        <end position="1211"/>
    </location>
</feature>
<dbReference type="SUPFAM" id="SSF56112">
    <property type="entry name" value="Protein kinase-like (PK-like)"/>
    <property type="match status" value="1"/>
</dbReference>
<accession>A0A0D2A5C2</accession>
<dbReference type="PROSITE" id="PS50297">
    <property type="entry name" value="ANK_REP_REGION"/>
    <property type="match status" value="7"/>
</dbReference>
<dbReference type="EMBL" id="KN847040">
    <property type="protein sequence ID" value="KIW35516.1"/>
    <property type="molecule type" value="Genomic_DNA"/>
</dbReference>
<feature type="domain" description="Protein kinase" evidence="5">
    <location>
        <begin position="337"/>
        <end position="617"/>
    </location>
</feature>
<dbReference type="SMART" id="SM00248">
    <property type="entry name" value="ANK"/>
    <property type="match status" value="13"/>
</dbReference>
<dbReference type="Pfam" id="PF00627">
    <property type="entry name" value="UBA"/>
    <property type="match status" value="1"/>
</dbReference>
<dbReference type="PROSITE" id="PS50030">
    <property type="entry name" value="UBA"/>
    <property type="match status" value="1"/>
</dbReference>
<keyword evidence="2 3" id="KW-0040">ANK repeat</keyword>
<dbReference type="CDD" id="cd14280">
    <property type="entry name" value="UBA1_Rad23_like"/>
    <property type="match status" value="1"/>
</dbReference>
<name>A0A0D2A5C2_9EURO</name>
<dbReference type="CDD" id="cd00180">
    <property type="entry name" value="PKc"/>
    <property type="match status" value="1"/>
</dbReference>
<feature type="compositionally biased region" description="Basic and acidic residues" evidence="4">
    <location>
        <begin position="190"/>
        <end position="203"/>
    </location>
</feature>
<dbReference type="Gene3D" id="1.10.510.10">
    <property type="entry name" value="Transferase(Phosphotransferase) domain 1"/>
    <property type="match status" value="1"/>
</dbReference>
<evidence type="ECO:0000259" key="5">
    <source>
        <dbReference type="PROSITE" id="PS50011"/>
    </source>
</evidence>
<dbReference type="Gene3D" id="1.25.40.20">
    <property type="entry name" value="Ankyrin repeat-containing domain"/>
    <property type="match status" value="3"/>
</dbReference>
<feature type="repeat" description="ANK" evidence="3">
    <location>
        <begin position="761"/>
        <end position="793"/>
    </location>
</feature>
<feature type="repeat" description="ANK" evidence="3">
    <location>
        <begin position="862"/>
        <end position="894"/>
    </location>
</feature>
<dbReference type="AlphaFoldDB" id="A0A0D2A5C2"/>
<dbReference type="InterPro" id="IPR036770">
    <property type="entry name" value="Ankyrin_rpt-contain_sf"/>
</dbReference>
<dbReference type="Gene3D" id="1.10.8.10">
    <property type="entry name" value="DNA helicase RuvA subunit, C-terminal domain"/>
    <property type="match status" value="1"/>
</dbReference>
<feature type="region of interest" description="Disordered" evidence="4">
    <location>
        <begin position="87"/>
        <end position="215"/>
    </location>
</feature>
<dbReference type="PROSITE" id="PS00108">
    <property type="entry name" value="PROTEIN_KINASE_ST"/>
    <property type="match status" value="1"/>
</dbReference>
<keyword evidence="8" id="KW-1185">Reference proteome</keyword>
<evidence type="ECO:0000256" key="1">
    <source>
        <dbReference type="ARBA" id="ARBA00022737"/>
    </source>
</evidence>
<dbReference type="SUPFAM" id="SSF48403">
    <property type="entry name" value="Ankyrin repeat"/>
    <property type="match status" value="2"/>
</dbReference>
<evidence type="ECO:0000313" key="7">
    <source>
        <dbReference type="EMBL" id="KIW35516.1"/>
    </source>
</evidence>
<feature type="repeat" description="ANK" evidence="3">
    <location>
        <begin position="827"/>
        <end position="859"/>
    </location>
</feature>
<dbReference type="SMART" id="SM00220">
    <property type="entry name" value="S_TKc"/>
    <property type="match status" value="1"/>
</dbReference>
<dbReference type="HOGENOM" id="CLU_007623_0_0_1"/>
<dbReference type="VEuPathDB" id="FungiDB:PV07_02207"/>
<dbReference type="FunFam" id="1.10.8.10:FF:000003">
    <property type="entry name" value="UV excision repair protein RAD23 homolog"/>
    <property type="match status" value="1"/>
</dbReference>
<dbReference type="GeneID" id="27341401"/>
<dbReference type="InterPro" id="IPR015940">
    <property type="entry name" value="UBA"/>
</dbReference>
<feature type="repeat" description="ANK" evidence="3">
    <location>
        <begin position="794"/>
        <end position="826"/>
    </location>
</feature>
<sequence length="1211" mass="134341">MQSILRAVPAANPAPVQDASGTRRQRAVPIASLCPDKDLIIREMEVMGFERHLIIRALIAAFFNPDRAVEYLLTGIPENLDVEHTRHAHPAQDNLRSPMPQDVRSDPYTSDEKSETGWTDGLPQVGKPDTQEMCLAGDNATASTNKSRPRYPNATGRTKLATGSALREECVDGTSSPSTRSYKNDVYPRSPDRPDRRPLETEIQRSSSSRGDDLHSKMQSIIPLHDDNAKYHLPDAVFDRVSEVLRQADQEEWSLRPRTFAVLWMMKATCFVKEFVELNCFDIALPYTKTNLPGSLTDNQRELFLKYQKCVLTKAVKLEGGLASTHANFADNADSHLQFLRSLGKGGSGSVDCVRSKLSRKVYARKCLERSTTFEQNDRALKFFKNEIDSLKRLKHRHLVRYVGSYTDQLLVGIIMEPVADSNLTDFLSKGSFLPGETDCIRQAFGCLCSAIVYLNLQKCRHKDIKPDNILIKQRRVYITDFGLARDWTLGKSTTTGHEIGPISRKYAAPEVLSRDPRGSSADIWSLGCVYLDMITVLKGETLSSKEIHFKTNGSLGDSPSVNYEAFTSWVRKLESTPNNAPLEWIKKMMVIDRKKRLSPPELMSRIWNSNDDRDYFGLCCDGNEEIDMPSELRQEDFPDSASSDDLSDDGESARMIPDPAILEKRLVEAAKLQDMTTLKRWLRRATRLHRRRLNTQAIHIAARIGNQEMVDTLIQSGCSLDFLDKHGYSPLSTAVWNCCEGVTERLARTQIALDKRSIPDLRAPLHLAAMKMFHPGMRALLRAGAFVDVRNRGQVTPLHIATAKGDFLGVQLLLQHGASVSAGDRSGKTPLCLAAKHGSGRMVQLLIDHGADVNAPTTDRIPHTALNEAVFCNKSDIVRILLERGADINLQLRDKARLLPGALHIAAGNDLLEMLEILLSFHPDLELRDPGGLTPLLIATMGSNTRIVYRLLEAGADVEAKVNNDTTPLAISIARRNFDLAQTLVNFGANIGPYNGRNETPLHHAAARKDLELMKFLLKNHAGANNQDVEGITPLMLAAAKNHPASLEILLKHGASVDTQNLNRATALFAALATGCLEAASFLVSHGADPLIPSERGETPLSLAKRYGYTDIHSTMMRNLEAVGRVIYDPRWPQLPLCLSLECLKYGYEVVDIRGEAFIHILSGNPPPHARIPERTTPGSRESISPRDLGAPSREGSAMPTKNQNGIPPM</sequence>
<dbReference type="PROSITE" id="PS50088">
    <property type="entry name" value="ANK_REPEAT"/>
    <property type="match status" value="8"/>
</dbReference>
<dbReference type="InterPro" id="IPR008271">
    <property type="entry name" value="Ser/Thr_kinase_AS"/>
</dbReference>
<dbReference type="GO" id="GO:0004672">
    <property type="term" value="F:protein kinase activity"/>
    <property type="evidence" value="ECO:0007669"/>
    <property type="project" value="InterPro"/>
</dbReference>
<feature type="region of interest" description="Disordered" evidence="4">
    <location>
        <begin position="635"/>
        <end position="655"/>
    </location>
</feature>
<feature type="repeat" description="ANK" evidence="3">
    <location>
        <begin position="932"/>
        <end position="964"/>
    </location>
</feature>
<keyword evidence="1" id="KW-0677">Repeat</keyword>
<dbReference type="Pfam" id="PF00023">
    <property type="entry name" value="Ank"/>
    <property type="match status" value="1"/>
</dbReference>
<gene>
    <name evidence="7" type="ORF">PV07_02207</name>
</gene>
<dbReference type="InterPro" id="IPR011009">
    <property type="entry name" value="Kinase-like_dom_sf"/>
</dbReference>
<dbReference type="SMART" id="SM00165">
    <property type="entry name" value="UBA"/>
    <property type="match status" value="1"/>
</dbReference>
<dbReference type="PROSITE" id="PS50011">
    <property type="entry name" value="PROTEIN_KINASE_DOM"/>
    <property type="match status" value="1"/>
</dbReference>
<dbReference type="PANTHER" id="PTHR24198">
    <property type="entry name" value="ANKYRIN REPEAT AND PROTEIN KINASE DOMAIN-CONTAINING PROTEIN"/>
    <property type="match status" value="1"/>
</dbReference>
<evidence type="ECO:0000256" key="4">
    <source>
        <dbReference type="SAM" id="MobiDB-lite"/>
    </source>
</evidence>
<dbReference type="RefSeq" id="XP_016255732.1">
    <property type="nucleotide sequence ID" value="XM_016388804.1"/>
</dbReference>
<organism evidence="7 8">
    <name type="scientific">Cladophialophora immunda</name>
    <dbReference type="NCBI Taxonomy" id="569365"/>
    <lineage>
        <taxon>Eukaryota</taxon>
        <taxon>Fungi</taxon>
        <taxon>Dikarya</taxon>
        <taxon>Ascomycota</taxon>
        <taxon>Pezizomycotina</taxon>
        <taxon>Eurotiomycetes</taxon>
        <taxon>Chaetothyriomycetidae</taxon>
        <taxon>Chaetothyriales</taxon>
        <taxon>Herpotrichiellaceae</taxon>
        <taxon>Cladophialophora</taxon>
    </lineage>
</organism>
<dbReference type="OrthoDB" id="5400920at2759"/>